<dbReference type="Gene3D" id="1.10.10.10">
    <property type="entry name" value="Winged helix-like DNA-binding domain superfamily/Winged helix DNA-binding domain"/>
    <property type="match status" value="2"/>
</dbReference>
<dbReference type="InterPro" id="IPR036390">
    <property type="entry name" value="WH_DNA-bd_sf"/>
</dbReference>
<comment type="caution">
    <text evidence="5">The sequence shown here is derived from an EMBL/GenBank/DDBJ whole genome shotgun (WGS) entry which is preliminary data.</text>
</comment>
<keyword evidence="6" id="KW-1185">Reference proteome</keyword>
<proteinExistence type="predicted"/>
<evidence type="ECO:0000313" key="6">
    <source>
        <dbReference type="Proteomes" id="UP001600941"/>
    </source>
</evidence>
<dbReference type="PANTHER" id="PTHR44846">
    <property type="entry name" value="MANNOSYL-D-GLYCERATE TRANSPORT/METABOLISM SYSTEM REPRESSOR MNGR-RELATED"/>
    <property type="match status" value="1"/>
</dbReference>
<gene>
    <name evidence="5" type="ORF">K340107D12_43170</name>
</gene>
<keyword evidence="2" id="KW-0238">DNA-binding</keyword>
<protein>
    <recommendedName>
        <fullName evidence="4">HTH gntR-type domain-containing protein</fullName>
    </recommendedName>
</protein>
<evidence type="ECO:0000259" key="4">
    <source>
        <dbReference type="PROSITE" id="PS50949"/>
    </source>
</evidence>
<evidence type="ECO:0000256" key="1">
    <source>
        <dbReference type="ARBA" id="ARBA00023015"/>
    </source>
</evidence>
<evidence type="ECO:0000256" key="3">
    <source>
        <dbReference type="ARBA" id="ARBA00023163"/>
    </source>
</evidence>
<keyword evidence="1" id="KW-0805">Transcription regulation</keyword>
<dbReference type="InterPro" id="IPR000524">
    <property type="entry name" value="Tscrpt_reg_HTH_GntR"/>
</dbReference>
<accession>A0ABQ0BY86</accession>
<dbReference type="InterPro" id="IPR036388">
    <property type="entry name" value="WH-like_DNA-bd_sf"/>
</dbReference>
<dbReference type="InterPro" id="IPR050679">
    <property type="entry name" value="Bact_HTH_transcr_reg"/>
</dbReference>
<evidence type="ECO:0000256" key="2">
    <source>
        <dbReference type="ARBA" id="ARBA00023125"/>
    </source>
</evidence>
<feature type="domain" description="HTH gntR-type" evidence="4">
    <location>
        <begin position="5"/>
        <end position="73"/>
    </location>
</feature>
<feature type="domain" description="HTH gntR-type" evidence="4">
    <location>
        <begin position="239"/>
        <end position="307"/>
    </location>
</feature>
<dbReference type="PANTHER" id="PTHR44846:SF16">
    <property type="entry name" value="TRANSCRIPTIONAL REGULATOR PHNF-RELATED"/>
    <property type="match status" value="1"/>
</dbReference>
<name>A0ABQ0BY86_9FIRM</name>
<dbReference type="SMART" id="SM00345">
    <property type="entry name" value="HTH_GNTR"/>
    <property type="match status" value="2"/>
</dbReference>
<dbReference type="Pfam" id="PF00392">
    <property type="entry name" value="GntR"/>
    <property type="match status" value="2"/>
</dbReference>
<organism evidence="5 6">
    <name type="scientific">Blautia parvula</name>
    <dbReference type="NCBI Taxonomy" id="2877527"/>
    <lineage>
        <taxon>Bacteria</taxon>
        <taxon>Bacillati</taxon>
        <taxon>Bacillota</taxon>
        <taxon>Clostridia</taxon>
        <taxon>Lachnospirales</taxon>
        <taxon>Lachnospiraceae</taxon>
        <taxon>Blautia</taxon>
    </lineage>
</organism>
<dbReference type="RefSeq" id="WP_227211207.1">
    <property type="nucleotide sequence ID" value="NZ_BAABZQ010000001.1"/>
</dbReference>
<keyword evidence="3" id="KW-0804">Transcription</keyword>
<sequence>MKKNSGLNELIYEYYESRILFGVYRYGEQLLSVPKICASFRLGRNTIQMALDKLEKNGYIESEERKVARVVYQGTEETFRENAAKYFVPRKEGILDFEYAGELLFFPMWKIGVHNLETDIRGNLNENHDTVMDQTVPIPVKLYFEVLRTFHNDLLLNLYWQCLRYLNFLYPKRDTDIPVLAAGETLPETNMQGLKSEFDDYFDSIQNEVLEFIAHAGEAYHLENVRQIPFSWTIYRRRPQVRYTLASVIIREILWERYPVGSYLPSLPKMAEQYQVSLSTVRRTLDVLHSLGVTRTYMGIGTKVCLEPVGMEVMKISEIRENMRLHGEGMQILAMTVRSVTLFTMESVTKRKREEFLRSITKLRGKTSSILFIDVLLSFISAECPSAIIRECYDKLRELNTWGYILSAVLMGTGQLDADYTGFIDRQEKDLRTDDFDAFAEQWQIFIENRMKFFYSKFSFREE</sequence>
<dbReference type="EMBL" id="BAABZQ010000001">
    <property type="protein sequence ID" value="GAA6501501.1"/>
    <property type="molecule type" value="Genomic_DNA"/>
</dbReference>
<dbReference type="PROSITE" id="PS50949">
    <property type="entry name" value="HTH_GNTR"/>
    <property type="match status" value="2"/>
</dbReference>
<evidence type="ECO:0000313" key="5">
    <source>
        <dbReference type="EMBL" id="GAA6501501.1"/>
    </source>
</evidence>
<dbReference type="SUPFAM" id="SSF46785">
    <property type="entry name" value="Winged helix' DNA-binding domain"/>
    <property type="match status" value="2"/>
</dbReference>
<dbReference type="Proteomes" id="UP001600941">
    <property type="component" value="Unassembled WGS sequence"/>
</dbReference>
<reference evidence="5 6" key="1">
    <citation type="submission" date="2024-04" db="EMBL/GenBank/DDBJ databases">
        <title>Defined microbial consortia suppress multidrug-resistant proinflammatory Enterobacteriaceae via ecological control.</title>
        <authorList>
            <person name="Furuichi M."/>
            <person name="Kawaguchi T."/>
            <person name="Pust M."/>
            <person name="Yasuma K."/>
            <person name="Plichta D."/>
            <person name="Hasegawa N."/>
            <person name="Ohya T."/>
            <person name="Bhattarai S."/>
            <person name="Sasajima S."/>
            <person name="Aoto Y."/>
            <person name="Tuganbaev T."/>
            <person name="Yaginuma M."/>
            <person name="Ueda M."/>
            <person name="Okahashi N."/>
            <person name="Amafuji K."/>
            <person name="Kiridooshi Y."/>
            <person name="Sugita K."/>
            <person name="Strazar M."/>
            <person name="Skelly A."/>
            <person name="Suda W."/>
            <person name="Hattori M."/>
            <person name="Nakamoto N."/>
            <person name="Caballero S."/>
            <person name="Norman J."/>
            <person name="Olle B."/>
            <person name="Tanoue T."/>
            <person name="Arita M."/>
            <person name="Bucci V."/>
            <person name="Atarashi K."/>
            <person name="Xavier R."/>
            <person name="Honda K."/>
        </authorList>
    </citation>
    <scope>NUCLEOTIDE SEQUENCE [LARGE SCALE GENOMIC DNA]</scope>
    <source>
        <strain evidence="6">k34-0107-D12</strain>
    </source>
</reference>